<evidence type="ECO:0000313" key="1">
    <source>
        <dbReference type="EMBL" id="MDX8491186.1"/>
    </source>
</evidence>
<dbReference type="RefSeq" id="WP_320225261.1">
    <property type="nucleotide sequence ID" value="NZ_JAVIJB010000071.1"/>
</dbReference>
<accession>A0ABU4YW44</accession>
<dbReference type="Proteomes" id="UP001271249">
    <property type="component" value="Unassembled WGS sequence"/>
</dbReference>
<dbReference type="InterPro" id="IPR027417">
    <property type="entry name" value="P-loop_NTPase"/>
</dbReference>
<dbReference type="EMBL" id="JAVIJC010000005">
    <property type="protein sequence ID" value="MDX8491186.1"/>
    <property type="molecule type" value="Genomic_DNA"/>
</dbReference>
<protein>
    <submittedName>
        <fullName evidence="1">AAA family ATPase</fullName>
    </submittedName>
</protein>
<organism evidence="1 2">
    <name type="scientific">Mesorhizobium captivum</name>
    <dbReference type="NCBI Taxonomy" id="3072319"/>
    <lineage>
        <taxon>Bacteria</taxon>
        <taxon>Pseudomonadati</taxon>
        <taxon>Pseudomonadota</taxon>
        <taxon>Alphaproteobacteria</taxon>
        <taxon>Hyphomicrobiales</taxon>
        <taxon>Phyllobacteriaceae</taxon>
        <taxon>Mesorhizobium</taxon>
    </lineage>
</organism>
<comment type="caution">
    <text evidence="1">The sequence shown here is derived from an EMBL/GenBank/DDBJ whole genome shotgun (WGS) entry which is preliminary data.</text>
</comment>
<reference evidence="1 2" key="1">
    <citation type="submission" date="2023-08" db="EMBL/GenBank/DDBJ databases">
        <title>Implementing the SeqCode for naming new Mesorhizobium species isolated from Vachellia karroo root nodules.</title>
        <authorList>
            <person name="Van Lill M."/>
        </authorList>
    </citation>
    <scope>NUCLEOTIDE SEQUENCE [LARGE SCALE GENOMIC DNA]</scope>
    <source>
        <strain evidence="1 2">VK22B</strain>
    </source>
</reference>
<keyword evidence="2" id="KW-1185">Reference proteome</keyword>
<proteinExistence type="predicted"/>
<dbReference type="SUPFAM" id="SSF52540">
    <property type="entry name" value="P-loop containing nucleoside triphosphate hydrolases"/>
    <property type="match status" value="1"/>
</dbReference>
<evidence type="ECO:0000313" key="2">
    <source>
        <dbReference type="Proteomes" id="UP001271249"/>
    </source>
</evidence>
<sequence length="277" mass="31135">MTSHAVRDLAARLPPSVETRALQTDIRFVEFFGLPGVGKTTASSLLANGLRRCGPLVGDVRMAWGTRTFISRQIYRVGIVAPRIKDREFRSLLMRIARFVLESGQSSIADAVRVIWNMWVLVAFVQSERPRQNTIVIMDQGLLQGFWSIFLKSKRRATSEKWVDILSDIGVDDMLFVHLRAETGVARDRLLKRGDQSSRMQRVSPGRDLDLWSAADRTCRELTADLEKEMGTEDHVGVLASVDVERLASPEDVAESALETVLLACLERHRPCDSADR</sequence>
<dbReference type="Gene3D" id="3.40.50.300">
    <property type="entry name" value="P-loop containing nucleotide triphosphate hydrolases"/>
    <property type="match status" value="1"/>
</dbReference>
<name>A0ABU4YW44_9HYPH</name>
<gene>
    <name evidence="1" type="ORF">RFN29_06300</name>
</gene>